<feature type="compositionally biased region" description="Basic and acidic residues" evidence="1">
    <location>
        <begin position="301"/>
        <end position="323"/>
    </location>
</feature>
<feature type="region of interest" description="Disordered" evidence="1">
    <location>
        <begin position="216"/>
        <end position="248"/>
    </location>
</feature>
<organism evidence="2">
    <name type="scientific">uncultured Rubrobacteraceae bacterium</name>
    <dbReference type="NCBI Taxonomy" id="349277"/>
    <lineage>
        <taxon>Bacteria</taxon>
        <taxon>Bacillati</taxon>
        <taxon>Actinomycetota</taxon>
        <taxon>Rubrobacteria</taxon>
        <taxon>Rubrobacterales</taxon>
        <taxon>Rubrobacteraceae</taxon>
        <taxon>environmental samples</taxon>
    </lineage>
</organism>
<sequence length="463" mass="51712">ERREGRGDAFQARHRAEHAACDGLRVHDRVRLGGARGGLGGGGGQPRCDPGLPGGGPGRGVHRPDVRRADVRHAQGWRGAPLRLAGHRDEGGLRHVVGHSARVHLRGDVRVRGAADRGRFHRARLRGRILVDHRRLRGTPDVGAGRGRRGRGRYGAQLRGDPARGDLPAHRRALPGWGGGVVALWHGLQRERPELLAPHRRRGGWYPGRGYPDALPVRRLRRDTAVGRGDRPAGPQDRDLLARRDSDGHRVVRPHRRRGVFEPRAGGARVLRVADGGCHGGALRGKLLRRRDHTRRRRGHPHELERPSCRREPHPLRDGRARDAAVLARQAAPEVQDPLERHPPDRGPLPRLAVVRREHARMARERRQPEHRRGLRAGRALVPDPAQKRTRDAASLQGGRGALRRDRRPRPRARHRRAVPARDARRPLLAGRVDHSSLVVGRRRPVHDEDERAGLLTRGRGRV</sequence>
<feature type="compositionally biased region" description="Basic residues" evidence="1">
    <location>
        <begin position="287"/>
        <end position="300"/>
    </location>
</feature>
<feature type="compositionally biased region" description="Gly residues" evidence="1">
    <location>
        <begin position="35"/>
        <end position="45"/>
    </location>
</feature>
<proteinExistence type="predicted"/>
<gene>
    <name evidence="2" type="ORF">AVDCRST_MAG02-2687</name>
</gene>
<feature type="compositionally biased region" description="Basic and acidic residues" evidence="1">
    <location>
        <begin position="222"/>
        <end position="248"/>
    </location>
</feature>
<dbReference type="AlphaFoldDB" id="A0A6J4RCF0"/>
<protein>
    <submittedName>
        <fullName evidence="2">Uncharacterized amino acid permease, GabP family</fullName>
    </submittedName>
</protein>
<evidence type="ECO:0000313" key="2">
    <source>
        <dbReference type="EMBL" id="CAA9463759.1"/>
    </source>
</evidence>
<feature type="compositionally biased region" description="Basic residues" evidence="1">
    <location>
        <begin position="405"/>
        <end position="419"/>
    </location>
</feature>
<reference evidence="2" key="1">
    <citation type="submission" date="2020-02" db="EMBL/GenBank/DDBJ databases">
        <authorList>
            <person name="Meier V. D."/>
        </authorList>
    </citation>
    <scope>NUCLEOTIDE SEQUENCE</scope>
    <source>
        <strain evidence="2">AVDCRST_MAG02</strain>
    </source>
</reference>
<name>A0A6J4RCF0_9ACTN</name>
<evidence type="ECO:0000256" key="1">
    <source>
        <dbReference type="SAM" id="MobiDB-lite"/>
    </source>
</evidence>
<feature type="non-terminal residue" evidence="2">
    <location>
        <position position="1"/>
    </location>
</feature>
<feature type="compositionally biased region" description="Basic and acidic residues" evidence="1">
    <location>
        <begin position="355"/>
        <end position="372"/>
    </location>
</feature>
<feature type="non-terminal residue" evidence="2">
    <location>
        <position position="463"/>
    </location>
</feature>
<accession>A0A6J4RCF0</accession>
<feature type="region of interest" description="Disordered" evidence="1">
    <location>
        <begin position="35"/>
        <end position="62"/>
    </location>
</feature>
<feature type="region of interest" description="Disordered" evidence="1">
    <location>
        <begin position="139"/>
        <end position="167"/>
    </location>
</feature>
<feature type="region of interest" description="Disordered" evidence="1">
    <location>
        <begin position="287"/>
        <end position="463"/>
    </location>
</feature>
<dbReference type="EMBL" id="CADCVH010000088">
    <property type="protein sequence ID" value="CAA9463759.1"/>
    <property type="molecule type" value="Genomic_DNA"/>
</dbReference>